<protein>
    <submittedName>
        <fullName evidence="1">Uncharacterized protein</fullName>
    </submittedName>
</protein>
<gene>
    <name evidence="1" type="ORF">SAMN06272739_4241</name>
</gene>
<evidence type="ECO:0000313" key="2">
    <source>
        <dbReference type="Proteomes" id="UP000219482"/>
    </source>
</evidence>
<proteinExistence type="predicted"/>
<dbReference type="AlphaFoldDB" id="A0A286H737"/>
<name>A0A286H737_9ACTN</name>
<sequence length="44" mass="4757">MSETLLTVFGVGAALGSYVGYHVGVWRAASRAARATYRTQRGLR</sequence>
<keyword evidence="2" id="KW-1185">Reference proteome</keyword>
<organism evidence="1 2">
    <name type="scientific">Blastococcus haudaquaticus</name>
    <dbReference type="NCBI Taxonomy" id="1938745"/>
    <lineage>
        <taxon>Bacteria</taxon>
        <taxon>Bacillati</taxon>
        <taxon>Actinomycetota</taxon>
        <taxon>Actinomycetes</taxon>
        <taxon>Geodermatophilales</taxon>
        <taxon>Geodermatophilaceae</taxon>
        <taxon>Blastococcus</taxon>
    </lineage>
</organism>
<accession>A0A286H737</accession>
<dbReference type="Proteomes" id="UP000219482">
    <property type="component" value="Unassembled WGS sequence"/>
</dbReference>
<evidence type="ECO:0000313" key="1">
    <source>
        <dbReference type="EMBL" id="SOE03578.1"/>
    </source>
</evidence>
<reference evidence="2" key="1">
    <citation type="submission" date="2017-09" db="EMBL/GenBank/DDBJ databases">
        <authorList>
            <person name="Varghese N."/>
            <person name="Submissions S."/>
        </authorList>
    </citation>
    <scope>NUCLEOTIDE SEQUENCE [LARGE SCALE GENOMIC DNA]</scope>
    <source>
        <strain evidence="2">DSM 44270</strain>
    </source>
</reference>
<dbReference type="EMBL" id="OCNK01000007">
    <property type="protein sequence ID" value="SOE03578.1"/>
    <property type="molecule type" value="Genomic_DNA"/>
</dbReference>